<dbReference type="GO" id="GO:0003747">
    <property type="term" value="F:translation release factor activity"/>
    <property type="evidence" value="ECO:0007669"/>
    <property type="project" value="InterPro"/>
</dbReference>
<organism evidence="2 3">
    <name type="scientific">Natronoflexus pectinivorans</name>
    <dbReference type="NCBI Taxonomy" id="682526"/>
    <lineage>
        <taxon>Bacteria</taxon>
        <taxon>Pseudomonadati</taxon>
        <taxon>Bacteroidota</taxon>
        <taxon>Bacteroidia</taxon>
        <taxon>Marinilabiliales</taxon>
        <taxon>Marinilabiliaceae</taxon>
        <taxon>Natronoflexus</taxon>
    </lineage>
</organism>
<evidence type="ECO:0000259" key="1">
    <source>
        <dbReference type="PROSITE" id="PS00745"/>
    </source>
</evidence>
<dbReference type="Proteomes" id="UP000295221">
    <property type="component" value="Unassembled WGS sequence"/>
</dbReference>
<dbReference type="NCBIfam" id="NF006718">
    <property type="entry name" value="PRK09256.1"/>
    <property type="match status" value="1"/>
</dbReference>
<dbReference type="PROSITE" id="PS00745">
    <property type="entry name" value="RF_PROK_I"/>
    <property type="match status" value="1"/>
</dbReference>
<accession>A0A4R2GDN7</accession>
<dbReference type="GO" id="GO:0004045">
    <property type="term" value="F:peptidyl-tRNA hydrolase activity"/>
    <property type="evidence" value="ECO:0007669"/>
    <property type="project" value="TreeGrafter"/>
</dbReference>
<gene>
    <name evidence="2" type="ORF">EV194_11561</name>
</gene>
<dbReference type="Gene3D" id="3.30.160.20">
    <property type="match status" value="1"/>
</dbReference>
<dbReference type="GO" id="GO:0072344">
    <property type="term" value="P:rescue of stalled ribosome"/>
    <property type="evidence" value="ECO:0007669"/>
    <property type="project" value="TreeGrafter"/>
</dbReference>
<dbReference type="GO" id="GO:0043022">
    <property type="term" value="F:ribosome binding"/>
    <property type="evidence" value="ECO:0007669"/>
    <property type="project" value="TreeGrafter"/>
</dbReference>
<name>A0A4R2GDN7_9BACT</name>
<proteinExistence type="predicted"/>
<comment type="caution">
    <text evidence="2">The sequence shown here is derived from an EMBL/GenBank/DDBJ whole genome shotgun (WGS) entry which is preliminary data.</text>
</comment>
<dbReference type="RefSeq" id="WP_132434993.1">
    <property type="nucleotide sequence ID" value="NZ_SLWK01000015.1"/>
</dbReference>
<dbReference type="AlphaFoldDB" id="A0A4R2GDN7"/>
<keyword evidence="3" id="KW-1185">Reference proteome</keyword>
<dbReference type="InterPro" id="IPR000352">
    <property type="entry name" value="Pep_chain_release_fac_I"/>
</dbReference>
<sequence>MNNIRSRNFISEITFIATRSSGPGGQHVNKVSSKIELRFSITESSLLTTEEKERILWRLKNRVNNKGEIIITAQEERSQIKNKMLAIDKFYQLIEGALKTNKARKTTKPTRSSIAKRILNKKITGEKKQLRKKDFL</sequence>
<dbReference type="OrthoDB" id="9815709at2"/>
<dbReference type="Pfam" id="PF00472">
    <property type="entry name" value="RF-1"/>
    <property type="match status" value="1"/>
</dbReference>
<dbReference type="EMBL" id="SLWK01000015">
    <property type="protein sequence ID" value="TCO06010.1"/>
    <property type="molecule type" value="Genomic_DNA"/>
</dbReference>
<dbReference type="SUPFAM" id="SSF110916">
    <property type="entry name" value="Peptidyl-tRNA hydrolase domain-like"/>
    <property type="match status" value="1"/>
</dbReference>
<feature type="domain" description="Prokaryotic-type class I peptide chain release factors" evidence="1">
    <location>
        <begin position="19"/>
        <end position="35"/>
    </location>
</feature>
<dbReference type="PANTHER" id="PTHR47814">
    <property type="entry name" value="PEPTIDYL-TRNA HYDROLASE ARFB"/>
    <property type="match status" value="1"/>
</dbReference>
<protein>
    <submittedName>
        <fullName evidence="2">Ribosome-associated protein</fullName>
    </submittedName>
</protein>
<evidence type="ECO:0000313" key="3">
    <source>
        <dbReference type="Proteomes" id="UP000295221"/>
    </source>
</evidence>
<dbReference type="PANTHER" id="PTHR47814:SF1">
    <property type="entry name" value="PEPTIDYL-TRNA HYDROLASE ARFB"/>
    <property type="match status" value="1"/>
</dbReference>
<reference evidence="2 3" key="1">
    <citation type="submission" date="2019-03" db="EMBL/GenBank/DDBJ databases">
        <title>Genomic Encyclopedia of Type Strains, Phase IV (KMG-IV): sequencing the most valuable type-strain genomes for metagenomic binning, comparative biology and taxonomic classification.</title>
        <authorList>
            <person name="Goeker M."/>
        </authorList>
    </citation>
    <scope>NUCLEOTIDE SEQUENCE [LARGE SCALE GENOMIC DNA]</scope>
    <source>
        <strain evidence="2 3">DSM 24179</strain>
    </source>
</reference>
<evidence type="ECO:0000313" key="2">
    <source>
        <dbReference type="EMBL" id="TCO06010.1"/>
    </source>
</evidence>